<dbReference type="Proteomes" id="UP000789366">
    <property type="component" value="Unassembled WGS sequence"/>
</dbReference>
<comment type="caution">
    <text evidence="1">The sequence shown here is derived from an EMBL/GenBank/DDBJ whole genome shotgun (WGS) entry which is preliminary data.</text>
</comment>
<name>A0ACA9L1T9_9GLOM</name>
<evidence type="ECO:0000313" key="1">
    <source>
        <dbReference type="EMBL" id="CAG8506273.1"/>
    </source>
</evidence>
<sequence length="252" mass="29824">MNRFLGGGQPEPNNGQISERSSIPREQRKGKIKYGNTLESDGFKRQFHVVLCNPPFNQLFKEEIHGTKDVTEQYREERKRLVKHNYLEAVFFDFIHKDSSTGNAFDNAQLDTCVLLLRKNREDKENIYFINCAGKTKEQIIAEYKSENKEKRLDEPKGETIGQYFRKISSRNLKETDKTSPAIKLATKLFEKNREPIAQMKKLNEEEIAENKKRMRMLINYLEQNEPTMRKFYYGSVIKELRIKEFLEWKVL</sequence>
<gene>
    <name evidence="1" type="ORF">SPELUC_LOCUS3258</name>
</gene>
<dbReference type="EMBL" id="CAJVPW010002433">
    <property type="protein sequence ID" value="CAG8506273.1"/>
    <property type="molecule type" value="Genomic_DNA"/>
</dbReference>
<keyword evidence="2" id="KW-1185">Reference proteome</keyword>
<evidence type="ECO:0000313" key="2">
    <source>
        <dbReference type="Proteomes" id="UP000789366"/>
    </source>
</evidence>
<organism evidence="1 2">
    <name type="scientific">Cetraspora pellucida</name>
    <dbReference type="NCBI Taxonomy" id="1433469"/>
    <lineage>
        <taxon>Eukaryota</taxon>
        <taxon>Fungi</taxon>
        <taxon>Fungi incertae sedis</taxon>
        <taxon>Mucoromycota</taxon>
        <taxon>Glomeromycotina</taxon>
        <taxon>Glomeromycetes</taxon>
        <taxon>Diversisporales</taxon>
        <taxon>Gigasporaceae</taxon>
        <taxon>Cetraspora</taxon>
    </lineage>
</organism>
<reference evidence="1" key="1">
    <citation type="submission" date="2021-06" db="EMBL/GenBank/DDBJ databases">
        <authorList>
            <person name="Kallberg Y."/>
            <person name="Tangrot J."/>
            <person name="Rosling A."/>
        </authorList>
    </citation>
    <scope>NUCLEOTIDE SEQUENCE</scope>
    <source>
        <strain evidence="1">28 12/20/2015</strain>
    </source>
</reference>
<proteinExistence type="predicted"/>
<protein>
    <submittedName>
        <fullName evidence="1">10706_t:CDS:1</fullName>
    </submittedName>
</protein>
<accession>A0ACA9L1T9</accession>